<feature type="compositionally biased region" description="Basic and acidic residues" evidence="1">
    <location>
        <begin position="59"/>
        <end position="70"/>
    </location>
</feature>
<sequence length="296" mass="32257">GFHAEGWEGGPPLTGRPGRAKDPSSWLGVCASRAVWTRRRERPRSTASLSKEFQRSSWRGREVTGRDGPRRPRSQRPRRLRARDGRGRSRRHFQGRARGQHVPLPLPRETGGALFSNRGRSHRAPRASRAGVRGLGLVSCAPAPGRSLPPAPAARRGGTARTPGRGVSEPPGAGAAAAGEEVGRRRPAARGGAGFRPRRSRENGSRKGRWPQFPRYSISNMPDVEEKVPLQNPGDAESGACEPETSVPTQGDKSGPEDHPPLWRARSRRQCTMPFGTILRSNCQLLPQTSAVLLNF</sequence>
<reference evidence="2" key="2">
    <citation type="submission" date="2025-08" db="UniProtKB">
        <authorList>
            <consortium name="Ensembl"/>
        </authorList>
    </citation>
    <scope>IDENTIFICATION</scope>
</reference>
<organism evidence="2 3">
    <name type="scientific">Equus asinus</name>
    <name type="common">Donkey</name>
    <name type="synonym">Equus africanus asinus</name>
    <dbReference type="NCBI Taxonomy" id="9793"/>
    <lineage>
        <taxon>Eukaryota</taxon>
        <taxon>Metazoa</taxon>
        <taxon>Chordata</taxon>
        <taxon>Craniata</taxon>
        <taxon>Vertebrata</taxon>
        <taxon>Euteleostomi</taxon>
        <taxon>Mammalia</taxon>
        <taxon>Eutheria</taxon>
        <taxon>Laurasiatheria</taxon>
        <taxon>Perissodactyla</taxon>
        <taxon>Equidae</taxon>
        <taxon>Equus</taxon>
    </lineage>
</organism>
<dbReference type="Proteomes" id="UP000694387">
    <property type="component" value="Chromosome 8"/>
</dbReference>
<evidence type="ECO:0000313" key="3">
    <source>
        <dbReference type="Proteomes" id="UP000694387"/>
    </source>
</evidence>
<feature type="region of interest" description="Disordered" evidence="1">
    <location>
        <begin position="1"/>
        <end position="267"/>
    </location>
</feature>
<proteinExistence type="predicted"/>
<reference evidence="2 3" key="1">
    <citation type="journal article" date="2020" name="Nat. Commun.">
        <title>Donkey genomes provide new insights into domestication and selection for coat color.</title>
        <authorList>
            <person name="Wang"/>
            <person name="C."/>
            <person name="Li"/>
            <person name="H."/>
            <person name="Guo"/>
            <person name="Y."/>
            <person name="Huang"/>
            <person name="J."/>
            <person name="Sun"/>
            <person name="Y."/>
            <person name="Min"/>
            <person name="J."/>
            <person name="Wang"/>
            <person name="J."/>
            <person name="Fang"/>
            <person name="X."/>
            <person name="Zhao"/>
            <person name="Z."/>
            <person name="Wang"/>
            <person name="S."/>
            <person name="Zhang"/>
            <person name="Y."/>
            <person name="Liu"/>
            <person name="Q."/>
            <person name="Jiang"/>
            <person name="Q."/>
            <person name="Wang"/>
            <person name="X."/>
            <person name="Guo"/>
            <person name="Y."/>
            <person name="Yang"/>
            <person name="C."/>
            <person name="Wang"/>
            <person name="Y."/>
            <person name="Tian"/>
            <person name="F."/>
            <person name="Zhuang"/>
            <person name="G."/>
            <person name="Fan"/>
            <person name="Y."/>
            <person name="Gao"/>
            <person name="Q."/>
            <person name="Li"/>
            <person name="Y."/>
            <person name="Ju"/>
            <person name="Z."/>
            <person name="Li"/>
            <person name="J."/>
            <person name="Li"/>
            <person name="R."/>
            <person name="Hou"/>
            <person name="M."/>
            <person name="Yang"/>
            <person name="G."/>
            <person name="Liu"/>
            <person name="G."/>
            <person name="Liu"/>
            <person name="W."/>
            <person name="Guo"/>
            <person name="J."/>
            <person name="Pan"/>
            <person name="S."/>
            <person name="Fan"/>
            <person name="G."/>
            <person name="Zhang"/>
            <person name="W."/>
            <person name="Zhang"/>
            <person name="R."/>
            <person name="Yu"/>
            <person name="J."/>
            <person name="Zhang"/>
            <person name="X."/>
            <person name="Yin"/>
            <person name="Q."/>
            <person name="Ji"/>
            <person name="C."/>
            <person name="Jin"/>
            <person name="Y."/>
            <person name="Yue"/>
            <person name="G."/>
            <person name="Liu"/>
            <person name="M."/>
            <person name="Xu"/>
            <person name="J."/>
            <person name="Liu"/>
            <person name="S."/>
            <person name="Jordana"/>
            <person name="J."/>
            <person name="Noce"/>
            <person name="A."/>
            <person name="Amills"/>
            <person name="M."/>
            <person name="Wu"/>
            <person name="D.D."/>
            <person name="Li"/>
            <person name="S."/>
            <person name="Zhou"/>
            <person name="X. and Zhong"/>
            <person name="J."/>
        </authorList>
    </citation>
    <scope>NUCLEOTIDE SEQUENCE [LARGE SCALE GENOMIC DNA]</scope>
</reference>
<feature type="compositionally biased region" description="Polar residues" evidence="1">
    <location>
        <begin position="45"/>
        <end position="57"/>
    </location>
</feature>
<feature type="compositionally biased region" description="Low complexity" evidence="1">
    <location>
        <begin position="153"/>
        <end position="180"/>
    </location>
</feature>
<accession>A0A9L0IMT6</accession>
<name>A0A9L0IMT6_EQUAS</name>
<feature type="compositionally biased region" description="Basic residues" evidence="1">
    <location>
        <begin position="71"/>
        <end position="81"/>
    </location>
</feature>
<dbReference type="AlphaFoldDB" id="A0A9L0IMT6"/>
<evidence type="ECO:0000256" key="1">
    <source>
        <dbReference type="SAM" id="MobiDB-lite"/>
    </source>
</evidence>
<evidence type="ECO:0000313" key="2">
    <source>
        <dbReference type="Ensembl" id="ENSEASP00005042271.1"/>
    </source>
</evidence>
<keyword evidence="3" id="KW-1185">Reference proteome</keyword>
<gene>
    <name evidence="2" type="primary">TCP11</name>
</gene>
<reference evidence="2" key="3">
    <citation type="submission" date="2025-09" db="UniProtKB">
        <authorList>
            <consortium name="Ensembl"/>
        </authorList>
    </citation>
    <scope>IDENTIFICATION</scope>
</reference>
<dbReference type="Ensembl" id="ENSEAST00005068394.1">
    <property type="protein sequence ID" value="ENSEASP00005042271.1"/>
    <property type="gene ID" value="ENSEASG00005032490.1"/>
</dbReference>
<feature type="compositionally biased region" description="Basic residues" evidence="1">
    <location>
        <begin position="88"/>
        <end position="99"/>
    </location>
</feature>
<dbReference type="GeneTree" id="ENSGT00940000161869"/>
<protein>
    <submittedName>
        <fullName evidence="2">T-complex 11</fullName>
    </submittedName>
</protein>